<keyword evidence="4 5" id="KW-0808">Transferase</keyword>
<organism evidence="7">
    <name type="scientific">Xenopus tropicalis</name>
    <name type="common">Western clawed frog</name>
    <name type="synonym">Silurana tropicalis</name>
    <dbReference type="NCBI Taxonomy" id="8364"/>
    <lineage>
        <taxon>Eukaryota</taxon>
        <taxon>Metazoa</taxon>
        <taxon>Chordata</taxon>
        <taxon>Craniata</taxon>
        <taxon>Vertebrata</taxon>
        <taxon>Euteleostomi</taxon>
        <taxon>Amphibia</taxon>
        <taxon>Batrachia</taxon>
        <taxon>Anura</taxon>
        <taxon>Pipoidea</taxon>
        <taxon>Pipidae</taxon>
        <taxon>Xenopodinae</taxon>
        <taxon>Xenopus</taxon>
        <taxon>Silurana</taxon>
    </lineage>
</organism>
<dbReference type="SUPFAM" id="SSF52540">
    <property type="entry name" value="P-loop containing nucleoside triphosphate hydrolases"/>
    <property type="match status" value="2"/>
</dbReference>
<reference evidence="7" key="1">
    <citation type="journal article" date="2010" name="Science">
        <title>The genome of the Western clawed frog Xenopus tropicalis.</title>
        <authorList>
            <person name="Hellsten U."/>
            <person name="Harland R.M."/>
            <person name="Gilchrist M.J."/>
            <person name="Hendrix D."/>
            <person name="Jurka J."/>
            <person name="Kapitonov V."/>
            <person name="Ovcharenko I."/>
            <person name="Putnam N.H."/>
            <person name="Shu S."/>
            <person name="Taher L."/>
            <person name="Blitz I.L."/>
            <person name="Blumberg B."/>
            <person name="Dichmann D.S."/>
            <person name="Dubchak I."/>
            <person name="Amaya E."/>
            <person name="Detter J.C."/>
            <person name="Fletcher R."/>
            <person name="Gerhard D.S."/>
            <person name="Goodstein D."/>
            <person name="Graves T."/>
            <person name="Grigoriev I.V."/>
            <person name="Grimwood J."/>
            <person name="Kawashima T."/>
            <person name="Lindquist E."/>
            <person name="Lucas S.M."/>
            <person name="Mead P.E."/>
            <person name="Mitros T."/>
            <person name="Ogino H."/>
            <person name="Ohta Y."/>
            <person name="Poliakov A.V."/>
            <person name="Pollet N."/>
            <person name="Robert J."/>
            <person name="Salamov A."/>
            <person name="Sater A.K."/>
            <person name="Schmutz J."/>
            <person name="Terry A."/>
            <person name="Vize P.D."/>
            <person name="Warren W.C."/>
            <person name="Wells D."/>
            <person name="Wills A."/>
            <person name="Wilson R.K."/>
            <person name="Zimmerman L.B."/>
            <person name="Zorn A.M."/>
            <person name="Grainger R."/>
            <person name="Grammer T."/>
            <person name="Khokha M.K."/>
            <person name="Richardson P.M."/>
            <person name="Rokhsar D.S."/>
        </authorList>
    </citation>
    <scope>NUCLEOTIDE SEQUENCE [LARGE SCALE GENOMIC DNA]</scope>
    <source>
        <strain evidence="7">Nigerian</strain>
    </source>
</reference>
<sequence length="345" mass="40753">MGQSELNLVCEYLCCSYFLPNKRTFSRPNMAECVEYRGYRFPATTVKDLEFAGNELQVLDDDVFNVTYPKSGTTWMIEILSLIHTNGDPTWSKETPNWSRVPWIEIQDSEETIKKIQDRRRYLSSHLPRQLFCKSFTNSKAKVIYTARHPKDVAVSFYHFSKINKFFAYPESFDDFLKNFLSGNLPYGSWFDHVKGWLELVGTDNFLFNTYEDLQKDLRGTLKRICAFIGKELDEAALDSVMENVSFHIMKDNRMANFSLVPEKIMDQTQNRFMRKGIAGDWKNHFTVAQSEYFDKVFKEKMADIGVKLPWDWKNHLTVPQSKYFDCIYKEKMKDFNYKFPWDET</sequence>
<evidence type="ECO:0000256" key="3">
    <source>
        <dbReference type="ARBA" id="ARBA00022490"/>
    </source>
</evidence>
<dbReference type="GO" id="GO:0005737">
    <property type="term" value="C:cytoplasm"/>
    <property type="evidence" value="ECO:0007669"/>
    <property type="project" value="UniProtKB-SubCell"/>
</dbReference>
<reference evidence="7" key="2">
    <citation type="submission" date="2020-05" db="UniProtKB">
        <authorList>
            <consortium name="Ensembl"/>
        </authorList>
    </citation>
    <scope>IDENTIFICATION</scope>
</reference>
<dbReference type="InterPro" id="IPR027417">
    <property type="entry name" value="P-loop_NTPase"/>
</dbReference>
<evidence type="ECO:0000259" key="6">
    <source>
        <dbReference type="Pfam" id="PF00685"/>
    </source>
</evidence>
<evidence type="ECO:0000256" key="2">
    <source>
        <dbReference type="ARBA" id="ARBA00005771"/>
    </source>
</evidence>
<gene>
    <name evidence="7" type="primary">XB5850668</name>
</gene>
<name>A0A6I8Q5R9_XENTR</name>
<feature type="domain" description="Sulfotransferase" evidence="6">
    <location>
        <begin position="60"/>
        <end position="306"/>
    </location>
</feature>
<dbReference type="FunCoup" id="A0A6I8Q5R9">
    <property type="interactions" value="946"/>
</dbReference>
<keyword evidence="3" id="KW-0963">Cytoplasm</keyword>
<dbReference type="Ensembl" id="ENSXETT00000085857">
    <property type="protein sequence ID" value="ENSXETP00000067834"/>
    <property type="gene ID" value="ENSXETG00000035763"/>
</dbReference>
<accession>A0A6I8Q5R9</accession>
<protein>
    <recommendedName>
        <fullName evidence="5">Sulfotransferase</fullName>
        <ecNumber evidence="5">2.8.2.-</ecNumber>
    </recommendedName>
</protein>
<dbReference type="GO" id="GO:0008146">
    <property type="term" value="F:sulfotransferase activity"/>
    <property type="evidence" value="ECO:0007669"/>
    <property type="project" value="InterPro"/>
</dbReference>
<dbReference type="Gene3D" id="3.40.50.300">
    <property type="entry name" value="P-loop containing nucleotide triphosphate hydrolases"/>
    <property type="match status" value="1"/>
</dbReference>
<dbReference type="AlphaFoldDB" id="A0A6I8Q5R9"/>
<evidence type="ECO:0000256" key="4">
    <source>
        <dbReference type="ARBA" id="ARBA00022679"/>
    </source>
</evidence>
<dbReference type="PANTHER" id="PTHR11783">
    <property type="entry name" value="SULFOTRANSFERASE SULT"/>
    <property type="match status" value="1"/>
</dbReference>
<evidence type="ECO:0000313" key="7">
    <source>
        <dbReference type="Ensembl" id="ENSXETP00000067834"/>
    </source>
</evidence>
<dbReference type="InterPro" id="IPR000863">
    <property type="entry name" value="Sulfotransferase_dom"/>
</dbReference>
<dbReference type="GeneTree" id="ENSGT00940000159269"/>
<dbReference type="InParanoid" id="A0A6I8Q5R9"/>
<dbReference type="EC" id="2.8.2.-" evidence="5"/>
<comment type="subcellular location">
    <subcellularLocation>
        <location evidence="1">Cytoplasm</location>
    </subcellularLocation>
</comment>
<dbReference type="Pfam" id="PF00685">
    <property type="entry name" value="Sulfotransfer_1"/>
    <property type="match status" value="1"/>
</dbReference>
<evidence type="ECO:0000256" key="1">
    <source>
        <dbReference type="ARBA" id="ARBA00004496"/>
    </source>
</evidence>
<evidence type="ECO:0000256" key="5">
    <source>
        <dbReference type="RuleBase" id="RU361155"/>
    </source>
</evidence>
<proteinExistence type="inferred from homology"/>
<comment type="similarity">
    <text evidence="2 5">Belongs to the sulfotransferase 1 family.</text>
</comment>
<dbReference type="Bgee" id="ENSXETG00000035763">
    <property type="expression patterns" value="Expressed in thymus and 1 other cell type or tissue"/>
</dbReference>
<dbReference type="FunFam" id="3.40.50.300:FF:000433">
    <property type="entry name" value="Estrogen sulfotransferase"/>
    <property type="match status" value="1"/>
</dbReference>